<feature type="transmembrane region" description="Helical" evidence="1">
    <location>
        <begin position="38"/>
        <end position="60"/>
    </location>
</feature>
<keyword evidence="1" id="KW-1133">Transmembrane helix</keyword>
<organism evidence="2 3">
    <name type="scientific">Actinomycetospora termitidis</name>
    <dbReference type="NCBI Taxonomy" id="3053470"/>
    <lineage>
        <taxon>Bacteria</taxon>
        <taxon>Bacillati</taxon>
        <taxon>Actinomycetota</taxon>
        <taxon>Actinomycetes</taxon>
        <taxon>Pseudonocardiales</taxon>
        <taxon>Pseudonocardiaceae</taxon>
        <taxon>Actinomycetospora</taxon>
    </lineage>
</organism>
<dbReference type="RefSeq" id="WP_286056802.1">
    <property type="nucleotide sequence ID" value="NZ_JASVWF010000009.1"/>
</dbReference>
<evidence type="ECO:0000313" key="2">
    <source>
        <dbReference type="EMBL" id="MDL5160198.1"/>
    </source>
</evidence>
<evidence type="ECO:0000256" key="1">
    <source>
        <dbReference type="SAM" id="Phobius"/>
    </source>
</evidence>
<gene>
    <name evidence="2" type="ORF">QRT03_29805</name>
</gene>
<proteinExistence type="predicted"/>
<sequence>MRSSPLARFVDTLIVVADRVGGPTCGMVRRTSGRTPRLARLVAAWLLVAISVVSLMIGVAESAEASTHSTPTQGLVPGSTEGDFVHISTTTSVRTASGHGWWRYSKDSDLRADVTVQLQVNRQGVWTDVGVPGIERVRPATGGSVYRANARVPCVDRTPTEWRSVIDVDIVGVIDSPEKLYTTVRLLDCGA</sequence>
<accession>A0ABT7MLF5</accession>
<comment type="caution">
    <text evidence="2">The sequence shown here is derived from an EMBL/GenBank/DDBJ whole genome shotgun (WGS) entry which is preliminary data.</text>
</comment>
<keyword evidence="3" id="KW-1185">Reference proteome</keyword>
<evidence type="ECO:0000313" key="3">
    <source>
        <dbReference type="Proteomes" id="UP001231924"/>
    </source>
</evidence>
<protein>
    <recommendedName>
        <fullName evidence="4">Secreted protein</fullName>
    </recommendedName>
</protein>
<reference evidence="2 3" key="1">
    <citation type="submission" date="2023-06" db="EMBL/GenBank/DDBJ databases">
        <title>Actinomycetospora Odt1-22.</title>
        <authorList>
            <person name="Supong K."/>
        </authorList>
    </citation>
    <scope>NUCLEOTIDE SEQUENCE [LARGE SCALE GENOMIC DNA]</scope>
    <source>
        <strain evidence="2 3">Odt1-22</strain>
    </source>
</reference>
<evidence type="ECO:0008006" key="4">
    <source>
        <dbReference type="Google" id="ProtNLM"/>
    </source>
</evidence>
<name>A0ABT7MLF5_9PSEU</name>
<keyword evidence="1" id="KW-0472">Membrane</keyword>
<dbReference type="Proteomes" id="UP001231924">
    <property type="component" value="Unassembled WGS sequence"/>
</dbReference>
<keyword evidence="1" id="KW-0812">Transmembrane</keyword>
<dbReference type="EMBL" id="JASVWF010000009">
    <property type="protein sequence ID" value="MDL5160198.1"/>
    <property type="molecule type" value="Genomic_DNA"/>
</dbReference>